<dbReference type="Gene3D" id="3.40.50.720">
    <property type="entry name" value="NAD(P)-binding Rossmann-like Domain"/>
    <property type="match status" value="1"/>
</dbReference>
<protein>
    <submittedName>
        <fullName evidence="4">NADPH:quinone reductase</fullName>
    </submittedName>
</protein>
<feature type="domain" description="Enoyl reductase (ER)" evidence="3">
    <location>
        <begin position="10"/>
        <end position="238"/>
    </location>
</feature>
<dbReference type="Proteomes" id="UP000184212">
    <property type="component" value="Unassembled WGS sequence"/>
</dbReference>
<dbReference type="AlphaFoldDB" id="A0A1M5XT02"/>
<name>A0A1M5XT02_9BACT</name>
<dbReference type="PANTHER" id="PTHR48106:SF2">
    <property type="entry name" value="ZN2+-BINDING DEHYDROGENASE"/>
    <property type="match status" value="1"/>
</dbReference>
<proteinExistence type="predicted"/>
<dbReference type="PANTHER" id="PTHR48106">
    <property type="entry name" value="QUINONE OXIDOREDUCTASE PIG3-RELATED"/>
    <property type="match status" value="1"/>
</dbReference>
<dbReference type="GO" id="GO:0070402">
    <property type="term" value="F:NADPH binding"/>
    <property type="evidence" value="ECO:0007669"/>
    <property type="project" value="TreeGrafter"/>
</dbReference>
<sequence length="329" mass="36212">MNAIIFNEIGNPQHVLKLAQVSLPDLGDNDVLLRMVTASINPGDFLFIQNLYPEPKKPVFPNQIAGNHGAGVIERVGKNVSLPVGTFVGFSYYNTWAEYAVVPQEWLIPLPASYPLEKASQLVNIVSAWDLLRKAQVKPGDWLALTAGHSTLSIMTAQFAKALGVHVISVVRQKESRYDLLSLGTTAVIEISKLKDNLADIVLDTTANQGIHGLIDHVGGPITGQLIQSMAFGGRVIVNGVMSEASYPIHNMDILMRGLEISSYVYRFFFDPPQPKDREDLPEMIRVSESASFHVPMSGFYALEDYAKAVSETIFQPALGKRIFKMSDL</sequence>
<evidence type="ECO:0000256" key="1">
    <source>
        <dbReference type="ARBA" id="ARBA00022857"/>
    </source>
</evidence>
<dbReference type="InterPro" id="IPR036291">
    <property type="entry name" value="NAD(P)-bd_dom_sf"/>
</dbReference>
<accession>A0A1M5XT02</accession>
<dbReference type="InterPro" id="IPR020843">
    <property type="entry name" value="ER"/>
</dbReference>
<dbReference type="SMART" id="SM00829">
    <property type="entry name" value="PKS_ER"/>
    <property type="match status" value="1"/>
</dbReference>
<evidence type="ECO:0000313" key="5">
    <source>
        <dbReference type="Proteomes" id="UP000184212"/>
    </source>
</evidence>
<dbReference type="Pfam" id="PF00107">
    <property type="entry name" value="ADH_zinc_N"/>
    <property type="match status" value="1"/>
</dbReference>
<dbReference type="STRING" id="947013.SAMN04488109_6843"/>
<dbReference type="SUPFAM" id="SSF50129">
    <property type="entry name" value="GroES-like"/>
    <property type="match status" value="1"/>
</dbReference>
<evidence type="ECO:0000256" key="2">
    <source>
        <dbReference type="ARBA" id="ARBA00023002"/>
    </source>
</evidence>
<dbReference type="Gene3D" id="3.90.180.10">
    <property type="entry name" value="Medium-chain alcohol dehydrogenases, catalytic domain"/>
    <property type="match status" value="1"/>
</dbReference>
<evidence type="ECO:0000259" key="3">
    <source>
        <dbReference type="SMART" id="SM00829"/>
    </source>
</evidence>
<dbReference type="EMBL" id="FQWQ01000007">
    <property type="protein sequence ID" value="SHI02941.1"/>
    <property type="molecule type" value="Genomic_DNA"/>
</dbReference>
<dbReference type="OrthoDB" id="9787435at2"/>
<keyword evidence="5" id="KW-1185">Reference proteome</keyword>
<dbReference type="RefSeq" id="WP_073143539.1">
    <property type="nucleotide sequence ID" value="NZ_FQWQ01000007.1"/>
</dbReference>
<evidence type="ECO:0000313" key="4">
    <source>
        <dbReference type="EMBL" id="SHI02941.1"/>
    </source>
</evidence>
<keyword evidence="2" id="KW-0560">Oxidoreductase</keyword>
<organism evidence="4 5">
    <name type="scientific">Chryseolinea serpens</name>
    <dbReference type="NCBI Taxonomy" id="947013"/>
    <lineage>
        <taxon>Bacteria</taxon>
        <taxon>Pseudomonadati</taxon>
        <taxon>Bacteroidota</taxon>
        <taxon>Cytophagia</taxon>
        <taxon>Cytophagales</taxon>
        <taxon>Fulvivirgaceae</taxon>
        <taxon>Chryseolinea</taxon>
    </lineage>
</organism>
<keyword evidence="1" id="KW-0521">NADP</keyword>
<gene>
    <name evidence="4" type="ORF">SAMN04488109_6843</name>
</gene>
<dbReference type="Pfam" id="PF08240">
    <property type="entry name" value="ADH_N"/>
    <property type="match status" value="1"/>
</dbReference>
<dbReference type="SUPFAM" id="SSF51735">
    <property type="entry name" value="NAD(P)-binding Rossmann-fold domains"/>
    <property type="match status" value="1"/>
</dbReference>
<dbReference type="InterPro" id="IPR013149">
    <property type="entry name" value="ADH-like_C"/>
</dbReference>
<dbReference type="GO" id="GO:0016651">
    <property type="term" value="F:oxidoreductase activity, acting on NAD(P)H"/>
    <property type="evidence" value="ECO:0007669"/>
    <property type="project" value="TreeGrafter"/>
</dbReference>
<dbReference type="InterPro" id="IPR011032">
    <property type="entry name" value="GroES-like_sf"/>
</dbReference>
<reference evidence="4 5" key="1">
    <citation type="submission" date="2016-11" db="EMBL/GenBank/DDBJ databases">
        <authorList>
            <person name="Jaros S."/>
            <person name="Januszkiewicz K."/>
            <person name="Wedrychowicz H."/>
        </authorList>
    </citation>
    <scope>NUCLEOTIDE SEQUENCE [LARGE SCALE GENOMIC DNA]</scope>
    <source>
        <strain evidence="4 5">DSM 24574</strain>
    </source>
</reference>
<dbReference type="InterPro" id="IPR013154">
    <property type="entry name" value="ADH-like_N"/>
</dbReference>